<evidence type="ECO:0000259" key="1">
    <source>
        <dbReference type="Pfam" id="PF02557"/>
    </source>
</evidence>
<name>A0ABX3ZIH5_9BACL</name>
<gene>
    <name evidence="2" type="ORF">CBM15_07720</name>
</gene>
<dbReference type="RefSeq" id="WP_087616873.1">
    <property type="nucleotide sequence ID" value="NZ_JAFBEY010000001.1"/>
</dbReference>
<dbReference type="Proteomes" id="UP000196594">
    <property type="component" value="Unassembled WGS sequence"/>
</dbReference>
<dbReference type="InterPro" id="IPR058193">
    <property type="entry name" value="VanY/YodJ_core_dom"/>
</dbReference>
<reference evidence="2 3" key="1">
    <citation type="journal article" date="2017" name="Int. J. Syst. Evol. Microbiol.">
        <title>Solibacillus kalamii sp. nov., isolated from a high-efficiency particulate arrestance filter system used in the International Space Station.</title>
        <authorList>
            <person name="Checinska Sielaff A."/>
            <person name="Kumar R.M."/>
            <person name="Pal D."/>
            <person name="Mayilraj S."/>
            <person name="Venkateswaran K."/>
        </authorList>
    </citation>
    <scope>NUCLEOTIDE SEQUENCE [LARGE SCALE GENOMIC DNA]</scope>
    <source>
        <strain evidence="2 3">ISSFR-015</strain>
    </source>
</reference>
<keyword evidence="2" id="KW-0645">Protease</keyword>
<evidence type="ECO:0000313" key="3">
    <source>
        <dbReference type="Proteomes" id="UP000196594"/>
    </source>
</evidence>
<dbReference type="Gene3D" id="3.30.1380.10">
    <property type="match status" value="1"/>
</dbReference>
<dbReference type="EMBL" id="NHNT01000003">
    <property type="protein sequence ID" value="OUZ39539.1"/>
    <property type="molecule type" value="Genomic_DNA"/>
</dbReference>
<dbReference type="SUPFAM" id="SSF55166">
    <property type="entry name" value="Hedgehog/DD-peptidase"/>
    <property type="match status" value="1"/>
</dbReference>
<organism evidence="2 3">
    <name type="scientific">Solibacillus kalamii</name>
    <dbReference type="NCBI Taxonomy" id="1748298"/>
    <lineage>
        <taxon>Bacteria</taxon>
        <taxon>Bacillati</taxon>
        <taxon>Bacillota</taxon>
        <taxon>Bacilli</taxon>
        <taxon>Bacillales</taxon>
        <taxon>Caryophanaceae</taxon>
        <taxon>Solibacillus</taxon>
    </lineage>
</organism>
<evidence type="ECO:0000313" key="2">
    <source>
        <dbReference type="EMBL" id="OUZ39539.1"/>
    </source>
</evidence>
<dbReference type="CDD" id="cd14852">
    <property type="entry name" value="LD-carboxypeptidase"/>
    <property type="match status" value="1"/>
</dbReference>
<keyword evidence="2" id="KW-0378">Hydrolase</keyword>
<keyword evidence="2" id="KW-0121">Carboxypeptidase</keyword>
<dbReference type="Pfam" id="PF02557">
    <property type="entry name" value="VanY"/>
    <property type="match status" value="1"/>
</dbReference>
<feature type="domain" description="D-alanyl-D-alanine carboxypeptidase-like core" evidence="1">
    <location>
        <begin position="79"/>
        <end position="192"/>
    </location>
</feature>
<comment type="caution">
    <text evidence="2">The sequence shown here is derived from an EMBL/GenBank/DDBJ whole genome shotgun (WGS) entry which is preliminary data.</text>
</comment>
<dbReference type="InterPro" id="IPR003709">
    <property type="entry name" value="VanY-like_core_dom"/>
</dbReference>
<accession>A0ABX3ZIH5</accession>
<dbReference type="PANTHER" id="PTHR34385:SF1">
    <property type="entry name" value="PEPTIDOGLYCAN L-ALANYL-D-GLUTAMATE ENDOPEPTIDASE CWLK"/>
    <property type="match status" value="1"/>
</dbReference>
<proteinExistence type="predicted"/>
<dbReference type="PANTHER" id="PTHR34385">
    <property type="entry name" value="D-ALANYL-D-ALANINE CARBOXYPEPTIDASE"/>
    <property type="match status" value="1"/>
</dbReference>
<protein>
    <submittedName>
        <fullName evidence="2">D-Ala-D-Ala carboxypeptidase VanY</fullName>
    </submittedName>
</protein>
<dbReference type="Gene3D" id="3.30.200.180">
    <property type="match status" value="1"/>
</dbReference>
<keyword evidence="3" id="KW-1185">Reference proteome</keyword>
<dbReference type="InterPro" id="IPR009045">
    <property type="entry name" value="Zn_M74/Hedgehog-like"/>
</dbReference>
<dbReference type="GO" id="GO:0004180">
    <property type="term" value="F:carboxypeptidase activity"/>
    <property type="evidence" value="ECO:0007669"/>
    <property type="project" value="UniProtKB-KW"/>
</dbReference>
<sequence length="266" mass="30189">MKKIIFLLIFAVIGFQVFTNEQVNAPDLPQQLSLASYSVSDGDLVLVNRDVALQEEPDNLATIPYDIAKNVIVNSEYFLEEQAIAPLKQLFDAAADAGIEHFIINSAYRSGTLQKQLFDQYGADYSLPAGYSEHQTGLSIDIGSTVGKMENVAEGKWMEQHAAEFGYILRYPKDKVDITGIEYEPWHFRYIGLPHSIKMQQHVFAFEEYISYLKEKQFYKMKVNDTTYFVQYTDNKTSVNTLESNNIKVSGDNVSGYIITSVLEEK</sequence>
<dbReference type="InterPro" id="IPR052179">
    <property type="entry name" value="DD-CPase-like"/>
</dbReference>